<organism evidence="1 2">
    <name type="scientific">Flavobacterium aureirubrum</name>
    <dbReference type="NCBI Taxonomy" id="3133147"/>
    <lineage>
        <taxon>Bacteria</taxon>
        <taxon>Pseudomonadati</taxon>
        <taxon>Bacteroidota</taxon>
        <taxon>Flavobacteriia</taxon>
        <taxon>Flavobacteriales</taxon>
        <taxon>Flavobacteriaceae</taxon>
        <taxon>Flavobacterium</taxon>
    </lineage>
</organism>
<keyword evidence="2" id="KW-1185">Reference proteome</keyword>
<accession>A0ABU9N3N0</accession>
<protein>
    <submittedName>
        <fullName evidence="1">Uncharacterized protein</fullName>
    </submittedName>
</protein>
<sequence length="69" mass="8513">MTGKKSTYGIEKPKAYMEYIKVLNEITNHKDYRSLHFEIERNFKYEISPLRAIEILMFETDRERQRKRK</sequence>
<gene>
    <name evidence="1" type="ORF">WFZ85_05845</name>
</gene>
<reference evidence="1 2" key="1">
    <citation type="submission" date="2024-03" db="EMBL/GenBank/DDBJ databases">
        <title>Two novel species of the genus Flavobacterium exhibiting potentially degradation of complex polysaccharides.</title>
        <authorList>
            <person name="Lian X."/>
        </authorList>
    </citation>
    <scope>NUCLEOTIDE SEQUENCE [LARGE SCALE GENOMIC DNA]</scope>
    <source>
        <strain evidence="2">j3</strain>
    </source>
</reference>
<evidence type="ECO:0000313" key="1">
    <source>
        <dbReference type="EMBL" id="MEM0542128.1"/>
    </source>
</evidence>
<dbReference type="EMBL" id="JBCGDO010000005">
    <property type="protein sequence ID" value="MEM0542128.1"/>
    <property type="molecule type" value="Genomic_DNA"/>
</dbReference>
<proteinExistence type="predicted"/>
<dbReference type="Proteomes" id="UP001460072">
    <property type="component" value="Unassembled WGS sequence"/>
</dbReference>
<comment type="caution">
    <text evidence="1">The sequence shown here is derived from an EMBL/GenBank/DDBJ whole genome shotgun (WGS) entry which is preliminary data.</text>
</comment>
<dbReference type="RefSeq" id="WP_342695352.1">
    <property type="nucleotide sequence ID" value="NZ_JBCGDO010000005.1"/>
</dbReference>
<evidence type="ECO:0000313" key="2">
    <source>
        <dbReference type="Proteomes" id="UP001460072"/>
    </source>
</evidence>
<name>A0ABU9N3N0_9FLAO</name>